<feature type="region of interest" description="Disordered" evidence="1">
    <location>
        <begin position="1"/>
        <end position="20"/>
    </location>
</feature>
<organism evidence="3 4">
    <name type="scientific">Stackebrandtia nassauensis (strain DSM 44728 / CIP 108903 / NRRL B-16338 / NBRC 102104 / LLR-40K-21)</name>
    <dbReference type="NCBI Taxonomy" id="446470"/>
    <lineage>
        <taxon>Bacteria</taxon>
        <taxon>Bacillati</taxon>
        <taxon>Actinomycetota</taxon>
        <taxon>Actinomycetes</taxon>
        <taxon>Glycomycetales</taxon>
        <taxon>Glycomycetaceae</taxon>
        <taxon>Stackebrandtia</taxon>
    </lineage>
</organism>
<dbReference type="EMBL" id="CP001778">
    <property type="protein sequence ID" value="ADD41178.1"/>
    <property type="molecule type" value="Genomic_DNA"/>
</dbReference>
<evidence type="ECO:0000256" key="1">
    <source>
        <dbReference type="SAM" id="MobiDB-lite"/>
    </source>
</evidence>
<reference evidence="3 4" key="1">
    <citation type="journal article" date="2009" name="Stand. Genomic Sci.">
        <title>Complete genome sequence of Stackebrandtia nassauensis type strain (LLR-40K-21).</title>
        <authorList>
            <person name="Munk C."/>
            <person name="Lapidus A."/>
            <person name="Copeland A."/>
            <person name="Jando M."/>
            <person name="Mayilraj S."/>
            <person name="Glavina Del Rio T."/>
            <person name="Nolan M."/>
            <person name="Chen F."/>
            <person name="Lucas S."/>
            <person name="Tice H."/>
            <person name="Cheng J.F."/>
            <person name="Han C."/>
            <person name="Detter J.C."/>
            <person name="Bruce D."/>
            <person name="Goodwin L."/>
            <person name="Chain P."/>
            <person name="Pitluck S."/>
            <person name="Goker M."/>
            <person name="Ovchinikova G."/>
            <person name="Pati A."/>
            <person name="Ivanova N."/>
            <person name="Mavromatis K."/>
            <person name="Chen A."/>
            <person name="Palaniappan K."/>
            <person name="Land M."/>
            <person name="Hauser L."/>
            <person name="Chang Y.J."/>
            <person name="Jeffries C.D."/>
            <person name="Bristow J."/>
            <person name="Eisen J.A."/>
            <person name="Markowitz V."/>
            <person name="Hugenholtz P."/>
            <person name="Kyrpides N.C."/>
            <person name="Klenk H.P."/>
        </authorList>
    </citation>
    <scope>NUCLEOTIDE SEQUENCE [LARGE SCALE GENOMIC DNA]</scope>
    <source>
        <strain evidence="4">DSM 44728 / CIP 108903 / NRRL B-16338 / NBRC 102104 / LLR-40K-21</strain>
    </source>
</reference>
<dbReference type="KEGG" id="sna:Snas_1474"/>
<feature type="transmembrane region" description="Helical" evidence="2">
    <location>
        <begin position="341"/>
        <end position="361"/>
    </location>
</feature>
<dbReference type="AlphaFoldDB" id="D3PVC5"/>
<name>D3PVC5_STANL</name>
<gene>
    <name evidence="3" type="ordered locus">Snas_1474</name>
</gene>
<feature type="transmembrane region" description="Helical" evidence="2">
    <location>
        <begin position="85"/>
        <end position="104"/>
    </location>
</feature>
<keyword evidence="2" id="KW-0472">Membrane</keyword>
<dbReference type="STRING" id="446470.Snas_1474"/>
<keyword evidence="2" id="KW-0812">Transmembrane</keyword>
<feature type="transmembrane region" description="Helical" evidence="2">
    <location>
        <begin position="294"/>
        <end position="321"/>
    </location>
</feature>
<dbReference type="eggNOG" id="ENOG50348RK">
    <property type="taxonomic scope" value="Bacteria"/>
</dbReference>
<keyword evidence="4" id="KW-1185">Reference proteome</keyword>
<keyword evidence="2" id="KW-1133">Transmembrane helix</keyword>
<feature type="transmembrane region" description="Helical" evidence="2">
    <location>
        <begin position="260"/>
        <end position="282"/>
    </location>
</feature>
<evidence type="ECO:0000313" key="3">
    <source>
        <dbReference type="EMBL" id="ADD41178.1"/>
    </source>
</evidence>
<proteinExistence type="predicted"/>
<dbReference type="Proteomes" id="UP000000844">
    <property type="component" value="Chromosome"/>
</dbReference>
<accession>D3PVC5</accession>
<sequence>MTENPDATTETETETETPSELERRFRRLLRAYPYWYRRHRGEELLGTLLDACGEDQDRPSRRQRRDILRSGLACRLRVRGGKAGVVLAVFLALMAAVAGSWIGARLGWVGAPDPPSAAEATAVAAEAFDGRKPDEVHGDDAPFAHGMEYATLTKSDFGQWTELAVFGGDSYRRAHQVASYEKSLSGEEWAAMTARVTANLEAAGWRVTYEDRTDGDTDFGTVTAVRDGQVVTVDGADDWPDVGPWIEVTVVHTVPAGQSAGLVVGAGLGLLAGWLFGVRIAWQWTVVTPRRRTLAMGLLFTSMPFGFGILLIAVAASGLSLQAAPTDIVQPPWYPLMNLPFRPLCLITAVLVLAAVLVAMLPGRRADPRVGPARQDAAIG</sequence>
<dbReference type="HOGENOM" id="CLU_068054_0_0_11"/>
<protein>
    <submittedName>
        <fullName evidence="3">Uncharacterized protein</fullName>
    </submittedName>
</protein>
<dbReference type="RefSeq" id="WP_013016749.1">
    <property type="nucleotide sequence ID" value="NC_013947.1"/>
</dbReference>
<evidence type="ECO:0000313" key="4">
    <source>
        <dbReference type="Proteomes" id="UP000000844"/>
    </source>
</evidence>
<feature type="compositionally biased region" description="Acidic residues" evidence="1">
    <location>
        <begin position="9"/>
        <end position="19"/>
    </location>
</feature>
<evidence type="ECO:0000256" key="2">
    <source>
        <dbReference type="SAM" id="Phobius"/>
    </source>
</evidence>